<reference evidence="6" key="1">
    <citation type="journal article" date="2020" name="Stud. Mycol.">
        <title>101 Dothideomycetes genomes: a test case for predicting lifestyles and emergence of pathogens.</title>
        <authorList>
            <person name="Haridas S."/>
            <person name="Albert R."/>
            <person name="Binder M."/>
            <person name="Bloem J."/>
            <person name="Labutti K."/>
            <person name="Salamov A."/>
            <person name="Andreopoulos B."/>
            <person name="Baker S."/>
            <person name="Barry K."/>
            <person name="Bills G."/>
            <person name="Bluhm B."/>
            <person name="Cannon C."/>
            <person name="Castanera R."/>
            <person name="Culley D."/>
            <person name="Daum C."/>
            <person name="Ezra D."/>
            <person name="Gonzalez J."/>
            <person name="Henrissat B."/>
            <person name="Kuo A."/>
            <person name="Liang C."/>
            <person name="Lipzen A."/>
            <person name="Lutzoni F."/>
            <person name="Magnuson J."/>
            <person name="Mondo S."/>
            <person name="Nolan M."/>
            <person name="Ohm R."/>
            <person name="Pangilinan J."/>
            <person name="Park H.-J."/>
            <person name="Ramirez L."/>
            <person name="Alfaro M."/>
            <person name="Sun H."/>
            <person name="Tritt A."/>
            <person name="Yoshinaga Y."/>
            <person name="Zwiers L.-H."/>
            <person name="Turgeon B."/>
            <person name="Goodwin S."/>
            <person name="Spatafora J."/>
            <person name="Crous P."/>
            <person name="Grigoriev I."/>
        </authorList>
    </citation>
    <scope>NUCLEOTIDE SEQUENCE</scope>
    <source>
        <strain evidence="6">CBS 269.34</strain>
    </source>
</reference>
<dbReference type="OrthoDB" id="5128805at2759"/>
<dbReference type="InterPro" id="IPR009071">
    <property type="entry name" value="HMG_box_dom"/>
</dbReference>
<accession>A0A6A6RDL6</accession>
<feature type="region of interest" description="Disordered" evidence="3">
    <location>
        <begin position="792"/>
        <end position="813"/>
    </location>
</feature>
<name>A0A6A6RDL6_9PEZI</name>
<dbReference type="Proteomes" id="UP000799750">
    <property type="component" value="Unassembled WGS sequence"/>
</dbReference>
<evidence type="ECO:0000259" key="5">
    <source>
        <dbReference type="PROSITE" id="PS50118"/>
    </source>
</evidence>
<dbReference type="InterPro" id="IPR036910">
    <property type="entry name" value="HMG_box_dom_sf"/>
</dbReference>
<evidence type="ECO:0000313" key="6">
    <source>
        <dbReference type="EMBL" id="KAF2502496.1"/>
    </source>
</evidence>
<evidence type="ECO:0000256" key="4">
    <source>
        <dbReference type="SAM" id="Phobius"/>
    </source>
</evidence>
<keyword evidence="1 2" id="KW-0238">DNA-binding</keyword>
<keyword evidence="4" id="KW-0812">Transmembrane</keyword>
<dbReference type="GO" id="GO:0003677">
    <property type="term" value="F:DNA binding"/>
    <property type="evidence" value="ECO:0007669"/>
    <property type="project" value="UniProtKB-UniRule"/>
</dbReference>
<dbReference type="InterPro" id="IPR050342">
    <property type="entry name" value="HMGB"/>
</dbReference>
<keyword evidence="4" id="KW-0472">Membrane</keyword>
<keyword evidence="7" id="KW-1185">Reference proteome</keyword>
<evidence type="ECO:0000313" key="7">
    <source>
        <dbReference type="Proteomes" id="UP000799750"/>
    </source>
</evidence>
<dbReference type="GO" id="GO:0005634">
    <property type="term" value="C:nucleus"/>
    <property type="evidence" value="ECO:0007669"/>
    <property type="project" value="UniProtKB-UniRule"/>
</dbReference>
<keyword evidence="4" id="KW-1133">Transmembrane helix</keyword>
<keyword evidence="2" id="KW-0539">Nucleus</keyword>
<dbReference type="EMBL" id="MU004181">
    <property type="protein sequence ID" value="KAF2502496.1"/>
    <property type="molecule type" value="Genomic_DNA"/>
</dbReference>
<evidence type="ECO:0000256" key="1">
    <source>
        <dbReference type="ARBA" id="ARBA00023125"/>
    </source>
</evidence>
<feature type="non-terminal residue" evidence="6">
    <location>
        <position position="892"/>
    </location>
</feature>
<feature type="compositionally biased region" description="Basic and acidic residues" evidence="3">
    <location>
        <begin position="792"/>
        <end position="805"/>
    </location>
</feature>
<dbReference type="Gene3D" id="1.10.30.10">
    <property type="entry name" value="High mobility group box domain"/>
    <property type="match status" value="1"/>
</dbReference>
<dbReference type="PANTHER" id="PTHR48112">
    <property type="entry name" value="HIGH MOBILITY GROUP PROTEIN DSP1"/>
    <property type="match status" value="1"/>
</dbReference>
<dbReference type="SMART" id="SM00398">
    <property type="entry name" value="HMG"/>
    <property type="match status" value="1"/>
</dbReference>
<sequence>MDGAKGEARILGEAEIISLAPYTDTPDEPAAPRDESEALNLDFNINYDNLDDEDDDDPVINPNPHSAWTVLRIAVVALCVVVLLFGFFLLFLRKVHARHSETLSNYKPTPKSKSGPKAVNWALDFPSLYPPIVSENAECQSAWAALSSVPCHEKIFNRGWDAGKHLSFFEPDPMRYVPQLCEPKCKSALESAVESVIAACSGASFNIEGYQGMFNTTFLEAGPVEAIELLRRRNTHTCRQSKIGDSEYENGSCMIELNERFFILDGINFGSLEGIDQFLKKTERPMREAGGWKSGSRGSGTDGGWTKKYRFKAPARTYGPGVGSTSCGWCMLSWFENHLNGWEEGSVISPDSGLPVSLPEYVRRIKDAGQRCEATEWNRIYDQAIKNYQDKKLMTEDWELLPSGDLAYLIRNGPDRGDEPIKTIESTAAAIRKNHSAFPEIEPENLQLTLQCLDDLAAKIQSLPCYLYLNTTTLDPMIKDPNGLLRSYCSPECTDALNQEPSLIRSCMRPETRNTPILKPFLDAWVDAHHTHSNVCIKEERSKQQCAPVLTSLNLTSWAYKRPSASVFRDEMFQRIAALDATPIPPVVSAAVLKGFGTPEYDALRKELPKWQEELKNGICAPCMWQYMVGSGGGSDVTPLWYLRQLKKEDPASNVETSALEIAHYMYATCDMRGADWLGGVPFGGDDVVWRIKEQDGKVYRYITDHDSKDRPFKNSKWRRADEETGQESILHNKWGSLWDLRKAIRQFKAEQEGTRWQWREAEMEHRAAEDAKVWKKDVFGGYHWIMPEDRQQEASKELEAHAESADPQTHLKKPRRPISAYMIFAAEVRDEVRKKNPDLKFGEIGKAIGKLYRALSTEDLEHYQHLAKVDQMRYKMEKAAFDAQQDTKKTN</sequence>
<feature type="domain" description="HMG box" evidence="5">
    <location>
        <begin position="815"/>
        <end position="883"/>
    </location>
</feature>
<protein>
    <recommendedName>
        <fullName evidence="5">HMG box domain-containing protein</fullName>
    </recommendedName>
</protein>
<organism evidence="6 7">
    <name type="scientific">Lophium mytilinum</name>
    <dbReference type="NCBI Taxonomy" id="390894"/>
    <lineage>
        <taxon>Eukaryota</taxon>
        <taxon>Fungi</taxon>
        <taxon>Dikarya</taxon>
        <taxon>Ascomycota</taxon>
        <taxon>Pezizomycotina</taxon>
        <taxon>Dothideomycetes</taxon>
        <taxon>Pleosporomycetidae</taxon>
        <taxon>Mytilinidiales</taxon>
        <taxon>Mytilinidiaceae</taxon>
        <taxon>Lophium</taxon>
    </lineage>
</organism>
<feature type="transmembrane region" description="Helical" evidence="4">
    <location>
        <begin position="70"/>
        <end position="92"/>
    </location>
</feature>
<gene>
    <name evidence="6" type="ORF">BU16DRAFT_521213</name>
</gene>
<feature type="DNA-binding region" description="HMG box" evidence="2">
    <location>
        <begin position="815"/>
        <end position="883"/>
    </location>
</feature>
<evidence type="ECO:0000256" key="2">
    <source>
        <dbReference type="PROSITE-ProRule" id="PRU00267"/>
    </source>
</evidence>
<proteinExistence type="predicted"/>
<dbReference type="Pfam" id="PF00505">
    <property type="entry name" value="HMG_box"/>
    <property type="match status" value="1"/>
</dbReference>
<dbReference type="AlphaFoldDB" id="A0A6A6RDL6"/>
<dbReference type="SUPFAM" id="SSF47095">
    <property type="entry name" value="HMG-box"/>
    <property type="match status" value="1"/>
</dbReference>
<dbReference type="PROSITE" id="PS50118">
    <property type="entry name" value="HMG_BOX_2"/>
    <property type="match status" value="1"/>
</dbReference>
<evidence type="ECO:0000256" key="3">
    <source>
        <dbReference type="SAM" id="MobiDB-lite"/>
    </source>
</evidence>